<geneLocation type="mitochondrion" evidence="1"/>
<dbReference type="SUPFAM" id="SSF56053">
    <property type="entry name" value="Ribosomal protein L6"/>
    <property type="match status" value="1"/>
</dbReference>
<dbReference type="GO" id="GO:0005840">
    <property type="term" value="C:ribosome"/>
    <property type="evidence" value="ECO:0007669"/>
    <property type="project" value="UniProtKB-KW"/>
</dbReference>
<sequence length="101" mass="11605">MQRIWRTISGRGYGLKRVVIGSHLLWFKLGYNRWKRWKVPPQVGVLVRQKHRVLLVGPSQAVGEAAQSLSMLRSPDVYHGKGIQLSTQGSVRKRGKKTWTR</sequence>
<protein>
    <submittedName>
        <fullName evidence="1">Ribosomal protein L6</fullName>
    </submittedName>
</protein>
<accession>A0A6H0R233</accession>
<dbReference type="InterPro" id="IPR036789">
    <property type="entry name" value="Ribosomal_uL6-like_a/b-dom_sf"/>
</dbReference>
<dbReference type="AlphaFoldDB" id="A0A6H0R233"/>
<name>A0A6H0R233_9CHLO</name>
<evidence type="ECO:0000313" key="1">
    <source>
        <dbReference type="EMBL" id="QIV68131.1"/>
    </source>
</evidence>
<organism evidence="1">
    <name type="scientific">Marsupiomonas sp. NIES 1824</name>
    <dbReference type="NCBI Taxonomy" id="1562198"/>
    <lineage>
        <taxon>Eukaryota</taxon>
        <taxon>Viridiplantae</taxon>
        <taxon>Chlorophyta</taxon>
        <taxon>core chlorophytes</taxon>
        <taxon>Pedinophyceae</taxon>
        <taxon>Marsupiomonadales</taxon>
        <taxon>Marsupiomonadaceae</taxon>
        <taxon>Marsupiomonas</taxon>
    </lineage>
</organism>
<proteinExistence type="predicted"/>
<gene>
    <name evidence="1" type="primary">rpl6</name>
</gene>
<keyword evidence="1" id="KW-0687">Ribonucleoprotein</keyword>
<dbReference type="GO" id="GO:0006412">
    <property type="term" value="P:translation"/>
    <property type="evidence" value="ECO:0007669"/>
    <property type="project" value="InterPro"/>
</dbReference>
<reference evidence="1" key="1">
    <citation type="journal article" date="2020" name="Mitochondrial DNA Part B Resour">
        <title>Complete mitogenome of the chlorophyte green alga Marsupiomonas sp. NIES 1824 (Pedinophyceae).</title>
        <authorList>
            <person name="Turmel M."/>
            <person name="Otis C."/>
            <person name="Lemieux C."/>
        </authorList>
    </citation>
    <scope>NUCLEOTIDE SEQUENCE</scope>
</reference>
<dbReference type="Gene3D" id="3.90.930.12">
    <property type="entry name" value="Ribosomal protein L6, alpha-beta domain"/>
    <property type="match status" value="1"/>
</dbReference>
<keyword evidence="1" id="KW-0496">Mitochondrion</keyword>
<dbReference type="GO" id="GO:0019843">
    <property type="term" value="F:rRNA binding"/>
    <property type="evidence" value="ECO:0007669"/>
    <property type="project" value="InterPro"/>
</dbReference>
<keyword evidence="1" id="KW-0689">Ribosomal protein</keyword>
<dbReference type="GO" id="GO:0003735">
    <property type="term" value="F:structural constituent of ribosome"/>
    <property type="evidence" value="ECO:0007669"/>
    <property type="project" value="InterPro"/>
</dbReference>
<dbReference type="EMBL" id="MN782006">
    <property type="protein sequence ID" value="QIV68131.1"/>
    <property type="molecule type" value="Genomic_DNA"/>
</dbReference>